<dbReference type="GO" id="GO:0004803">
    <property type="term" value="F:transposase activity"/>
    <property type="evidence" value="ECO:0007669"/>
    <property type="project" value="InterPro"/>
</dbReference>
<reference evidence="1 2" key="1">
    <citation type="submission" date="2020-10" db="EMBL/GenBank/DDBJ databases">
        <title>Wide distribution of Phycisphaera-like planctomycetes from WD2101 soil group in peatlands and genome analysis of the first cultivated representative.</title>
        <authorList>
            <person name="Dedysh S.N."/>
            <person name="Beletsky A.V."/>
            <person name="Ivanova A."/>
            <person name="Kulichevskaya I.S."/>
            <person name="Suzina N.E."/>
            <person name="Philippov D.A."/>
            <person name="Rakitin A.L."/>
            <person name="Mardanov A.V."/>
            <person name="Ravin N.V."/>
        </authorList>
    </citation>
    <scope>NUCLEOTIDE SEQUENCE [LARGE SCALE GENOMIC DNA]</scope>
    <source>
        <strain evidence="1 2">M1803</strain>
    </source>
</reference>
<keyword evidence="2" id="KW-1185">Reference proteome</keyword>
<evidence type="ECO:0000313" key="1">
    <source>
        <dbReference type="EMBL" id="QOV89324.1"/>
    </source>
</evidence>
<evidence type="ECO:0008006" key="3">
    <source>
        <dbReference type="Google" id="ProtNLM"/>
    </source>
</evidence>
<gene>
    <name evidence="1" type="ORF">IPV69_24470</name>
</gene>
<dbReference type="InterPro" id="IPR036515">
    <property type="entry name" value="Transposase_17_sf"/>
</dbReference>
<organism evidence="1 2">
    <name type="scientific">Humisphaera borealis</name>
    <dbReference type="NCBI Taxonomy" id="2807512"/>
    <lineage>
        <taxon>Bacteria</taxon>
        <taxon>Pseudomonadati</taxon>
        <taxon>Planctomycetota</taxon>
        <taxon>Phycisphaerae</taxon>
        <taxon>Tepidisphaerales</taxon>
        <taxon>Tepidisphaeraceae</taxon>
        <taxon>Humisphaera</taxon>
    </lineage>
</organism>
<dbReference type="RefSeq" id="WP_206292356.1">
    <property type="nucleotide sequence ID" value="NZ_CP063458.1"/>
</dbReference>
<dbReference type="SUPFAM" id="SSF143422">
    <property type="entry name" value="Transposase IS200-like"/>
    <property type="match status" value="1"/>
</dbReference>
<protein>
    <recommendedName>
        <fullName evidence="3">Transposase IS200-like domain-containing protein</fullName>
    </recommendedName>
</protein>
<dbReference type="KEGG" id="hbs:IPV69_24470"/>
<accession>A0A7M2WVH6</accession>
<name>A0A7M2WVH6_9BACT</name>
<dbReference type="AlphaFoldDB" id="A0A7M2WVH6"/>
<dbReference type="GO" id="GO:0006313">
    <property type="term" value="P:DNA transposition"/>
    <property type="evidence" value="ECO:0007669"/>
    <property type="project" value="InterPro"/>
</dbReference>
<dbReference type="EMBL" id="CP063458">
    <property type="protein sequence ID" value="QOV89324.1"/>
    <property type="molecule type" value="Genomic_DNA"/>
</dbReference>
<sequence>MGNPRPTGVLLASHLVLHGYGHWLPNDPRGSGSTELRKLELGELGEIHTGRKPPWEQPFKSELRAFYRRAKPLLQFDPLWYRDRERELIATAFKEVVSKIGYTVWSCAICSNHAHLIVRAHRDRAENIWSSFARASTDRIRKVQIVPAEHPVWSHRPYKVFLHTWQEIVDRVAYVEDNPGKERLAKQVWDFVQPLPKSCEALLPSGRRPRDPRQ</sequence>
<proteinExistence type="predicted"/>
<dbReference type="Gene3D" id="3.30.70.1290">
    <property type="entry name" value="Transposase IS200-like"/>
    <property type="match status" value="1"/>
</dbReference>
<dbReference type="GO" id="GO:0003677">
    <property type="term" value="F:DNA binding"/>
    <property type="evidence" value="ECO:0007669"/>
    <property type="project" value="InterPro"/>
</dbReference>
<evidence type="ECO:0000313" key="2">
    <source>
        <dbReference type="Proteomes" id="UP000593765"/>
    </source>
</evidence>
<dbReference type="Proteomes" id="UP000593765">
    <property type="component" value="Chromosome"/>
</dbReference>